<protein>
    <submittedName>
        <fullName evidence="4">HAD family hydrolase</fullName>
    </submittedName>
</protein>
<keyword evidence="2 4" id="KW-0378">Hydrolase</keyword>
<dbReference type="EMBL" id="VKGK01000011">
    <property type="protein sequence ID" value="TRY14286.1"/>
    <property type="molecule type" value="Genomic_DNA"/>
</dbReference>
<evidence type="ECO:0000256" key="2">
    <source>
        <dbReference type="ARBA" id="ARBA00022801"/>
    </source>
</evidence>
<organism evidence="4 5">
    <name type="scientific">Shewanella hanedai</name>
    <name type="common">Alteromonas hanedai</name>
    <dbReference type="NCBI Taxonomy" id="25"/>
    <lineage>
        <taxon>Bacteria</taxon>
        <taxon>Pseudomonadati</taxon>
        <taxon>Pseudomonadota</taxon>
        <taxon>Gammaproteobacteria</taxon>
        <taxon>Alteromonadales</taxon>
        <taxon>Shewanellaceae</taxon>
        <taxon>Shewanella</taxon>
    </lineage>
</organism>
<evidence type="ECO:0000256" key="1">
    <source>
        <dbReference type="ARBA" id="ARBA00022723"/>
    </source>
</evidence>
<name>A0A553JP99_SHEHA</name>
<dbReference type="PANTHER" id="PTHR46470">
    <property type="entry name" value="N-ACYLNEURAMINATE-9-PHOSPHATASE"/>
    <property type="match status" value="1"/>
</dbReference>
<dbReference type="Proteomes" id="UP000318126">
    <property type="component" value="Unassembled WGS sequence"/>
</dbReference>
<evidence type="ECO:0000313" key="5">
    <source>
        <dbReference type="Proteomes" id="UP000318126"/>
    </source>
</evidence>
<evidence type="ECO:0000256" key="3">
    <source>
        <dbReference type="ARBA" id="ARBA00022842"/>
    </source>
</evidence>
<proteinExistence type="predicted"/>
<keyword evidence="5" id="KW-1185">Reference proteome</keyword>
<dbReference type="RefSeq" id="WP_144040171.1">
    <property type="nucleotide sequence ID" value="NZ_BMPL01000010.1"/>
</dbReference>
<keyword evidence="1" id="KW-0479">Metal-binding</keyword>
<dbReference type="SUPFAM" id="SSF56784">
    <property type="entry name" value="HAD-like"/>
    <property type="match status" value="1"/>
</dbReference>
<evidence type="ECO:0000313" key="4">
    <source>
        <dbReference type="EMBL" id="TRY14286.1"/>
    </source>
</evidence>
<reference evidence="5" key="1">
    <citation type="submission" date="2019-07" db="EMBL/GenBank/DDBJ databases">
        <title>Shewanella sp. YLB-08 draft genomic sequence.</title>
        <authorList>
            <person name="Yu L."/>
        </authorList>
    </citation>
    <scope>NUCLEOTIDE SEQUENCE [LARGE SCALE GENOMIC DNA]</scope>
    <source>
        <strain evidence="5">JCM 20706</strain>
    </source>
</reference>
<dbReference type="PANTHER" id="PTHR46470:SF2">
    <property type="entry name" value="GLYCERALDEHYDE 3-PHOSPHATE PHOSPHATASE"/>
    <property type="match status" value="1"/>
</dbReference>
<dbReference type="InterPro" id="IPR051400">
    <property type="entry name" value="HAD-like_hydrolase"/>
</dbReference>
<dbReference type="InterPro" id="IPR023214">
    <property type="entry name" value="HAD_sf"/>
</dbReference>
<dbReference type="Pfam" id="PF00702">
    <property type="entry name" value="Hydrolase"/>
    <property type="match status" value="1"/>
</dbReference>
<dbReference type="GO" id="GO:0016791">
    <property type="term" value="F:phosphatase activity"/>
    <property type="evidence" value="ECO:0007669"/>
    <property type="project" value="TreeGrafter"/>
</dbReference>
<dbReference type="GO" id="GO:0046872">
    <property type="term" value="F:metal ion binding"/>
    <property type="evidence" value="ECO:0007669"/>
    <property type="project" value="UniProtKB-KW"/>
</dbReference>
<dbReference type="OrthoDB" id="6196267at2"/>
<accession>A0A553JP99</accession>
<dbReference type="AlphaFoldDB" id="A0A553JP99"/>
<dbReference type="Gene3D" id="3.40.50.1000">
    <property type="entry name" value="HAD superfamily/HAD-like"/>
    <property type="match status" value="1"/>
</dbReference>
<dbReference type="InterPro" id="IPR036412">
    <property type="entry name" value="HAD-like_sf"/>
</dbReference>
<sequence length="169" mass="19014">MQQIYLFDWGDTLMVDFPGIQGKMCHWEQIEAVEGAQEALSYLSQHNQIYIATGADDSSEDDIKLAFERVDLTQYISGYFCKANLGLSKGSAEFYSSIIEKLNVTPNQATMVGDNIEKDIKPALEAGLGAIWFNPTFKNNHTDKSFKQINKLKELCIFSGIYPTNTPRL</sequence>
<gene>
    <name evidence="4" type="ORF">FN961_10670</name>
</gene>
<comment type="caution">
    <text evidence="4">The sequence shown here is derived from an EMBL/GenBank/DDBJ whole genome shotgun (WGS) entry which is preliminary data.</text>
</comment>
<keyword evidence="3" id="KW-0460">Magnesium</keyword>